<dbReference type="RefSeq" id="WP_232088875.1">
    <property type="nucleotide sequence ID" value="NZ_LR822037.1"/>
</dbReference>
<name>A0AAU9H7Z8_STRTR</name>
<feature type="transmembrane region" description="Helical" evidence="1">
    <location>
        <begin position="6"/>
        <end position="35"/>
    </location>
</feature>
<evidence type="ECO:0000256" key="1">
    <source>
        <dbReference type="SAM" id="Phobius"/>
    </source>
</evidence>
<evidence type="ECO:0000313" key="3">
    <source>
        <dbReference type="Proteomes" id="UP000509120"/>
    </source>
</evidence>
<keyword evidence="1" id="KW-0812">Transmembrane</keyword>
<dbReference type="AlphaFoldDB" id="A0AAU9H7Z8"/>
<dbReference type="Proteomes" id="UP000509120">
    <property type="component" value="Chromosome"/>
</dbReference>
<proteinExistence type="predicted"/>
<organism evidence="2 3">
    <name type="scientific">Streptococcus thermophilus</name>
    <dbReference type="NCBI Taxonomy" id="1308"/>
    <lineage>
        <taxon>Bacteria</taxon>
        <taxon>Bacillati</taxon>
        <taxon>Bacillota</taxon>
        <taxon>Bacilli</taxon>
        <taxon>Lactobacillales</taxon>
        <taxon>Streptococcaceae</taxon>
        <taxon>Streptococcus</taxon>
    </lineage>
</organism>
<reference evidence="2 3" key="1">
    <citation type="submission" date="2020-06" db="EMBL/GenBank/DDBJ databases">
        <authorList>
            <person name="Chuat V."/>
        </authorList>
    </citation>
    <scope>NUCLEOTIDE SEQUENCE [LARGE SCALE GENOMIC DNA]</scope>
    <source>
        <strain evidence="2">STH_CIRM_1046</strain>
    </source>
</reference>
<feature type="transmembrane region" description="Helical" evidence="1">
    <location>
        <begin position="70"/>
        <end position="90"/>
    </location>
</feature>
<keyword evidence="1" id="KW-0472">Membrane</keyword>
<dbReference type="EMBL" id="LR822030">
    <property type="protein sequence ID" value="CAD0156799.1"/>
    <property type="molecule type" value="Genomic_DNA"/>
</dbReference>
<evidence type="ECO:0008006" key="4">
    <source>
        <dbReference type="Google" id="ProtNLM"/>
    </source>
</evidence>
<keyword evidence="1" id="KW-1133">Transmembrane helix</keyword>
<protein>
    <recommendedName>
        <fullName evidence="4">ABC transporter permease</fullName>
    </recommendedName>
</protein>
<accession>A0AAU9H7Z8</accession>
<evidence type="ECO:0000313" key="2">
    <source>
        <dbReference type="EMBL" id="CAD0156799.1"/>
    </source>
</evidence>
<sequence length="106" mass="12059">MVIASLYGLGFLFASFSFVFTKISSITSLLAYGILFLVGFQEQSSHLIATLTRFLPFHLLVSFIRQPSWFVLLLLLGYGLIYWLLGYLCFQTCLTYAKKKGSLFHV</sequence>
<gene>
    <name evidence="2" type="ORF">STHERMO_1642</name>
</gene>